<dbReference type="AlphaFoldDB" id="A0AAD5RR72"/>
<evidence type="ECO:0000313" key="5">
    <source>
        <dbReference type="Proteomes" id="UP001201980"/>
    </source>
</evidence>
<feature type="transmembrane region" description="Helical" evidence="2">
    <location>
        <begin position="662"/>
        <end position="683"/>
    </location>
</feature>
<sequence>MAPFMLVPLAQNISADNIISKRQAETSEVEIIATKIEPHRYYSYRGRNSNMSGNNKSQVLFKESMDNSLSYPQNLIHTSHFDYALKAYTGRILGLKDDLFHHTKQLVWITELQIDKDVFVPYGKDKTKQLVEGSLNESGVDPRCRYIHIQSDSNRGPLGCDQNQLCRILTHHQVSPSFLDILLTFSRCETPSPYCMFRRESHLSDEKSEHSIPSLGRSGVQFEHSFNLLSVEESNPEEGSPWSVRRTGAYNSFDVVDNRSVWIVLKGNRLIRKRLDAEAASHRHMKGSVLQTREGTLRSILATHLLIMEWAVEKWHPYIAYLEKKATKGSNVSITAPIDQEAEDEPAMVQSIASPPPSRRGTFRSRTYSFPRRIPSGLTEKEDSGYSSMGLQKIPSGEPSPELQQKFSWKAISAVNGQSLNSPGTLQPPASVEEPADVNPEYANLERVLTFDAIQHLNYVRKEMAEAIQAIEQNLSIFKEIKKYYTELQTLDDFEAHMDPAESRTILAKFFSRLGSLQSDLEKTLGSLKMQLGCLDSELKMRYSAIQFKGAKWSQHFAVTGHQVTTEMASWTAEMAETTTRMHTIAEKTEQETVSMHFITVLTLIFLPGTFLAVRFGAPALELISQMAALTFGQTFFSSGIFHWDEDTKVDSEYQVRGSGLALFGMICLPLTAVVMLIWVAVYKRCWTWIRRKPQETASTDVEKGELPQNMYIVLLAVVTCSSTVSSLVSHSHTSTSQATCALVNGAVPFGSGIQKSEVLDWMDPTYT</sequence>
<gene>
    <name evidence="4" type="ORF">MKZ38_000717</name>
</gene>
<name>A0AAD5RR72_9PEZI</name>
<dbReference type="Pfam" id="PF26616">
    <property type="entry name" value="CorA-like"/>
    <property type="match status" value="1"/>
</dbReference>
<dbReference type="InterPro" id="IPR058257">
    <property type="entry name" value="CorA-like_dom"/>
</dbReference>
<feature type="transmembrane region" description="Helical" evidence="2">
    <location>
        <begin position="594"/>
        <end position="614"/>
    </location>
</feature>
<reference evidence="4" key="1">
    <citation type="submission" date="2022-07" db="EMBL/GenBank/DDBJ databases">
        <title>Draft genome sequence of Zalerion maritima ATCC 34329, a (micro)plastics degrading marine fungus.</title>
        <authorList>
            <person name="Paco A."/>
            <person name="Goncalves M.F.M."/>
            <person name="Rocha-Santos T.A.P."/>
            <person name="Alves A."/>
        </authorList>
    </citation>
    <scope>NUCLEOTIDE SEQUENCE</scope>
    <source>
        <strain evidence="4">ATCC 34329</strain>
    </source>
</reference>
<comment type="caution">
    <text evidence="4">The sequence shown here is derived from an EMBL/GenBank/DDBJ whole genome shotgun (WGS) entry which is preliminary data.</text>
</comment>
<protein>
    <recommendedName>
        <fullName evidence="3">CorA-like transporter domain-containing protein</fullName>
    </recommendedName>
</protein>
<organism evidence="4 5">
    <name type="scientific">Zalerion maritima</name>
    <dbReference type="NCBI Taxonomy" id="339359"/>
    <lineage>
        <taxon>Eukaryota</taxon>
        <taxon>Fungi</taxon>
        <taxon>Dikarya</taxon>
        <taxon>Ascomycota</taxon>
        <taxon>Pezizomycotina</taxon>
        <taxon>Sordariomycetes</taxon>
        <taxon>Lulworthiomycetidae</taxon>
        <taxon>Lulworthiales</taxon>
        <taxon>Lulworthiaceae</taxon>
        <taxon>Zalerion</taxon>
    </lineage>
</organism>
<keyword evidence="2" id="KW-0812">Transmembrane</keyword>
<evidence type="ECO:0000259" key="3">
    <source>
        <dbReference type="Pfam" id="PF26616"/>
    </source>
</evidence>
<evidence type="ECO:0000313" key="4">
    <source>
        <dbReference type="EMBL" id="KAJ2902327.1"/>
    </source>
</evidence>
<dbReference type="EMBL" id="JAKWBI020000116">
    <property type="protein sequence ID" value="KAJ2902327.1"/>
    <property type="molecule type" value="Genomic_DNA"/>
</dbReference>
<dbReference type="Proteomes" id="UP001201980">
    <property type="component" value="Unassembled WGS sequence"/>
</dbReference>
<proteinExistence type="predicted"/>
<accession>A0AAD5RR72</accession>
<evidence type="ECO:0000256" key="1">
    <source>
        <dbReference type="SAM" id="MobiDB-lite"/>
    </source>
</evidence>
<keyword evidence="2" id="KW-1133">Transmembrane helix</keyword>
<feature type="transmembrane region" description="Helical" evidence="2">
    <location>
        <begin position="621"/>
        <end position="642"/>
    </location>
</feature>
<evidence type="ECO:0000256" key="2">
    <source>
        <dbReference type="SAM" id="Phobius"/>
    </source>
</evidence>
<feature type="domain" description="CorA-like transporter" evidence="3">
    <location>
        <begin position="63"/>
        <end position="328"/>
    </location>
</feature>
<feature type="region of interest" description="Disordered" evidence="1">
    <location>
        <begin position="343"/>
        <end position="402"/>
    </location>
</feature>
<keyword evidence="5" id="KW-1185">Reference proteome</keyword>
<keyword evidence="2" id="KW-0472">Membrane</keyword>